<evidence type="ECO:0000256" key="3">
    <source>
        <dbReference type="ARBA" id="ARBA00022833"/>
    </source>
</evidence>
<dbReference type="GO" id="GO:0008270">
    <property type="term" value="F:zinc ion binding"/>
    <property type="evidence" value="ECO:0007669"/>
    <property type="project" value="UniProtKB-KW"/>
</dbReference>
<dbReference type="EMBL" id="AGSI01000006">
    <property type="protein sequence ID" value="EIE24154.1"/>
    <property type="molecule type" value="Genomic_DNA"/>
</dbReference>
<dbReference type="Gene3D" id="3.30.40.10">
    <property type="entry name" value="Zinc/RING finger domain, C3HC4 (zinc finger)"/>
    <property type="match status" value="1"/>
</dbReference>
<reference evidence="6 7" key="1">
    <citation type="journal article" date="2012" name="Genome Biol.">
        <title>The genome of the polar eukaryotic microalga coccomyxa subellipsoidea reveals traits of cold adaptation.</title>
        <authorList>
            <person name="Blanc G."/>
            <person name="Agarkova I."/>
            <person name="Grimwood J."/>
            <person name="Kuo A."/>
            <person name="Brueggeman A."/>
            <person name="Dunigan D."/>
            <person name="Gurnon J."/>
            <person name="Ladunga I."/>
            <person name="Lindquist E."/>
            <person name="Lucas S."/>
            <person name="Pangilinan J."/>
            <person name="Proschold T."/>
            <person name="Salamov A."/>
            <person name="Schmutz J."/>
            <person name="Weeks D."/>
            <person name="Yamada T."/>
            <person name="Claverie J.M."/>
            <person name="Grigoriev I."/>
            <person name="Van Etten J."/>
            <person name="Lomsadze A."/>
            <person name="Borodovsky M."/>
        </authorList>
    </citation>
    <scope>NUCLEOTIDE SEQUENCE [LARGE SCALE GENOMIC DNA]</scope>
    <source>
        <strain evidence="6 7">C-169</strain>
    </source>
</reference>
<name>I0Z0I5_COCSC</name>
<evidence type="ECO:0000256" key="2">
    <source>
        <dbReference type="ARBA" id="ARBA00022771"/>
    </source>
</evidence>
<evidence type="ECO:0000256" key="4">
    <source>
        <dbReference type="PROSITE-ProRule" id="PRU00175"/>
    </source>
</evidence>
<dbReference type="PANTHER" id="PTHR45931:SF3">
    <property type="entry name" value="RING ZINC FINGER-CONTAINING PROTEIN"/>
    <property type="match status" value="1"/>
</dbReference>
<dbReference type="OrthoDB" id="514818at2759"/>
<keyword evidence="3" id="KW-0862">Zinc</keyword>
<dbReference type="SMART" id="SM00184">
    <property type="entry name" value="RING"/>
    <property type="match status" value="1"/>
</dbReference>
<dbReference type="GO" id="GO:0006511">
    <property type="term" value="P:ubiquitin-dependent protein catabolic process"/>
    <property type="evidence" value="ECO:0007669"/>
    <property type="project" value="TreeGrafter"/>
</dbReference>
<keyword evidence="1" id="KW-0479">Metal-binding</keyword>
<protein>
    <recommendedName>
        <fullName evidence="5">RING-type domain-containing protein</fullName>
    </recommendedName>
</protein>
<dbReference type="eggNOG" id="KOG0800">
    <property type="taxonomic scope" value="Eukaryota"/>
</dbReference>
<keyword evidence="7" id="KW-1185">Reference proteome</keyword>
<evidence type="ECO:0000313" key="7">
    <source>
        <dbReference type="Proteomes" id="UP000007264"/>
    </source>
</evidence>
<evidence type="ECO:0000256" key="1">
    <source>
        <dbReference type="ARBA" id="ARBA00022723"/>
    </source>
</evidence>
<dbReference type="RefSeq" id="XP_005648698.1">
    <property type="nucleotide sequence ID" value="XM_005648641.1"/>
</dbReference>
<evidence type="ECO:0000259" key="5">
    <source>
        <dbReference type="PROSITE" id="PS50089"/>
    </source>
</evidence>
<dbReference type="InterPro" id="IPR051834">
    <property type="entry name" value="RING_finger_E3_ligase"/>
</dbReference>
<dbReference type="Pfam" id="PF13639">
    <property type="entry name" value="zf-RING_2"/>
    <property type="match status" value="1"/>
</dbReference>
<proteinExistence type="predicted"/>
<dbReference type="GO" id="GO:0061630">
    <property type="term" value="F:ubiquitin protein ligase activity"/>
    <property type="evidence" value="ECO:0007669"/>
    <property type="project" value="TreeGrafter"/>
</dbReference>
<dbReference type="GO" id="GO:0005634">
    <property type="term" value="C:nucleus"/>
    <property type="evidence" value="ECO:0007669"/>
    <property type="project" value="TreeGrafter"/>
</dbReference>
<sequence>MAKVVRGREAPLAEAVMAWLENFANLMITGAICTYAVYDFFRDYNGQQQRQGSEASSSSSTSRIQTTVSNQGWTTVQHTGPGWQSTVYTFGDSSPPGVLTLHNLLGPSGEPQAFGNDGEGPSDLLRLLQHLQQDLNSPQLQLAGAGARDFTEADYEMLSALDQGSNRRRTPVTEADVAALPTHIHCAAAEGVKGAEEGEEVCSICLDGFVPRQEVKTLPCMHHYHTGCIEEWLVQQGRSVCCPVCKTPVFQGQTAPW</sequence>
<accession>I0Z0I5</accession>
<dbReference type="PROSITE" id="PS50089">
    <property type="entry name" value="ZF_RING_2"/>
    <property type="match status" value="1"/>
</dbReference>
<dbReference type="PANTHER" id="PTHR45931">
    <property type="entry name" value="SI:CH211-59O9.10"/>
    <property type="match status" value="1"/>
</dbReference>
<comment type="caution">
    <text evidence="6">The sequence shown here is derived from an EMBL/GenBank/DDBJ whole genome shotgun (WGS) entry which is preliminary data.</text>
</comment>
<dbReference type="AlphaFoldDB" id="I0Z0I5"/>
<dbReference type="SUPFAM" id="SSF57850">
    <property type="entry name" value="RING/U-box"/>
    <property type="match status" value="1"/>
</dbReference>
<keyword evidence="2 4" id="KW-0863">Zinc-finger</keyword>
<dbReference type="InterPro" id="IPR001841">
    <property type="entry name" value="Znf_RING"/>
</dbReference>
<dbReference type="GeneID" id="17042152"/>
<gene>
    <name evidence="6" type="ORF">COCSUDRAFT_62669</name>
</gene>
<feature type="domain" description="RING-type" evidence="5">
    <location>
        <begin position="202"/>
        <end position="246"/>
    </location>
</feature>
<dbReference type="Proteomes" id="UP000007264">
    <property type="component" value="Unassembled WGS sequence"/>
</dbReference>
<organism evidence="6 7">
    <name type="scientific">Coccomyxa subellipsoidea (strain C-169)</name>
    <name type="common">Green microalga</name>
    <dbReference type="NCBI Taxonomy" id="574566"/>
    <lineage>
        <taxon>Eukaryota</taxon>
        <taxon>Viridiplantae</taxon>
        <taxon>Chlorophyta</taxon>
        <taxon>core chlorophytes</taxon>
        <taxon>Trebouxiophyceae</taxon>
        <taxon>Trebouxiophyceae incertae sedis</taxon>
        <taxon>Coccomyxaceae</taxon>
        <taxon>Coccomyxa</taxon>
        <taxon>Coccomyxa subellipsoidea</taxon>
    </lineage>
</organism>
<dbReference type="KEGG" id="csl:COCSUDRAFT_62669"/>
<evidence type="ECO:0000313" key="6">
    <source>
        <dbReference type="EMBL" id="EIE24154.1"/>
    </source>
</evidence>
<dbReference type="STRING" id="574566.I0Z0I5"/>
<dbReference type="InterPro" id="IPR013083">
    <property type="entry name" value="Znf_RING/FYVE/PHD"/>
</dbReference>